<keyword evidence="11 16" id="KW-0067">ATP-binding</keyword>
<evidence type="ECO:0000256" key="13">
    <source>
        <dbReference type="ARBA" id="ARBA00022993"/>
    </source>
</evidence>
<dbReference type="InterPro" id="IPR043129">
    <property type="entry name" value="ATPase_NBD"/>
</dbReference>
<gene>
    <name evidence="16" type="primary">coaX</name>
    <name evidence="17" type="ORF">DN062_15710</name>
</gene>
<comment type="pathway">
    <text evidence="4 16">Cofactor biosynthesis; coenzyme A biosynthesis; CoA from (R)-pantothenate: step 1/5.</text>
</comment>
<evidence type="ECO:0000256" key="9">
    <source>
        <dbReference type="ARBA" id="ARBA00022741"/>
    </source>
</evidence>
<evidence type="ECO:0000256" key="10">
    <source>
        <dbReference type="ARBA" id="ARBA00022777"/>
    </source>
</evidence>
<dbReference type="GO" id="GO:0005737">
    <property type="term" value="C:cytoplasm"/>
    <property type="evidence" value="ECO:0007669"/>
    <property type="project" value="UniProtKB-SubCell"/>
</dbReference>
<comment type="caution">
    <text evidence="17">The sequence shown here is derived from an EMBL/GenBank/DDBJ whole genome shotgun (WGS) entry which is preliminary data.</text>
</comment>
<evidence type="ECO:0000256" key="5">
    <source>
        <dbReference type="ARBA" id="ARBA00011738"/>
    </source>
</evidence>
<dbReference type="Gene3D" id="3.30.420.40">
    <property type="match status" value="2"/>
</dbReference>
<comment type="subunit">
    <text evidence="5 16">Homodimer.</text>
</comment>
<evidence type="ECO:0000256" key="8">
    <source>
        <dbReference type="ARBA" id="ARBA00022679"/>
    </source>
</evidence>
<comment type="subcellular location">
    <subcellularLocation>
        <location evidence="3 16">Cytoplasm</location>
    </subcellularLocation>
</comment>
<keyword evidence="8 16" id="KW-0808">Transferase</keyword>
<dbReference type="PANTHER" id="PTHR34265">
    <property type="entry name" value="TYPE III PANTOTHENATE KINASE"/>
    <property type="match status" value="1"/>
</dbReference>
<reference evidence="17 18" key="1">
    <citation type="submission" date="2018-06" db="EMBL/GenBank/DDBJ databases">
        <title>Nitrincola tibetense sp. nov., isolated from Lake XuguoCo on Tibetan Plateau.</title>
        <authorList>
            <person name="Xing P."/>
        </authorList>
    </citation>
    <scope>NUCLEOTIDE SEQUENCE [LARGE SCALE GENOMIC DNA]</scope>
    <source>
        <strain evidence="18">xg18</strain>
    </source>
</reference>
<feature type="binding site" evidence="16">
    <location>
        <begin position="102"/>
        <end position="105"/>
    </location>
    <ligand>
        <name>substrate</name>
    </ligand>
</feature>
<comment type="similarity">
    <text evidence="14 16">Belongs to the type III pantothenate kinase family.</text>
</comment>
<feature type="binding site" evidence="16">
    <location>
        <position position="124"/>
    </location>
    <ligand>
        <name>K(+)</name>
        <dbReference type="ChEBI" id="CHEBI:29103"/>
    </ligand>
</feature>
<dbReference type="UniPathway" id="UPA00241">
    <property type="reaction ID" value="UER00352"/>
</dbReference>
<feature type="binding site" evidence="16">
    <location>
        <position position="95"/>
    </location>
    <ligand>
        <name>substrate</name>
    </ligand>
</feature>
<dbReference type="NCBIfam" id="TIGR00671">
    <property type="entry name" value="baf"/>
    <property type="match status" value="1"/>
</dbReference>
<dbReference type="SUPFAM" id="SSF53067">
    <property type="entry name" value="Actin-like ATPase domain"/>
    <property type="match status" value="2"/>
</dbReference>
<evidence type="ECO:0000313" key="17">
    <source>
        <dbReference type="EMBL" id="RAU16843.1"/>
    </source>
</evidence>
<keyword evidence="18" id="KW-1185">Reference proteome</keyword>
<proteinExistence type="inferred from homology"/>
<evidence type="ECO:0000256" key="7">
    <source>
        <dbReference type="ARBA" id="ARBA00022490"/>
    </source>
</evidence>
<comment type="catalytic activity">
    <reaction evidence="1 16">
        <text>(R)-pantothenate + ATP = (R)-4'-phosphopantothenate + ADP + H(+)</text>
        <dbReference type="Rhea" id="RHEA:16373"/>
        <dbReference type="ChEBI" id="CHEBI:10986"/>
        <dbReference type="ChEBI" id="CHEBI:15378"/>
        <dbReference type="ChEBI" id="CHEBI:29032"/>
        <dbReference type="ChEBI" id="CHEBI:30616"/>
        <dbReference type="ChEBI" id="CHEBI:456216"/>
        <dbReference type="EC" id="2.7.1.33"/>
    </reaction>
</comment>
<evidence type="ECO:0000256" key="6">
    <source>
        <dbReference type="ARBA" id="ARBA00012102"/>
    </source>
</evidence>
<dbReference type="Proteomes" id="UP000250744">
    <property type="component" value="Unassembled WGS sequence"/>
</dbReference>
<comment type="cofactor">
    <cofactor evidence="2">
        <name>K(+)</name>
        <dbReference type="ChEBI" id="CHEBI:29103"/>
    </cofactor>
</comment>
<evidence type="ECO:0000256" key="14">
    <source>
        <dbReference type="ARBA" id="ARBA00038036"/>
    </source>
</evidence>
<dbReference type="InterPro" id="IPR004619">
    <property type="entry name" value="Type_III_PanK"/>
</dbReference>
<dbReference type="EC" id="2.7.1.33" evidence="6 16"/>
<evidence type="ECO:0000256" key="16">
    <source>
        <dbReference type="HAMAP-Rule" id="MF_01274"/>
    </source>
</evidence>
<comment type="cofactor">
    <cofactor evidence="16">
        <name>NH4(+)</name>
        <dbReference type="ChEBI" id="CHEBI:28938"/>
    </cofactor>
    <cofactor evidence="16">
        <name>K(+)</name>
        <dbReference type="ChEBI" id="CHEBI:29103"/>
    </cofactor>
    <text evidence="16">A monovalent cation. Ammonium or potassium.</text>
</comment>
<keyword evidence="13 16" id="KW-0173">Coenzyme A biosynthesis</keyword>
<evidence type="ECO:0000256" key="3">
    <source>
        <dbReference type="ARBA" id="ARBA00004496"/>
    </source>
</evidence>
<keyword evidence="16" id="KW-0479">Metal-binding</keyword>
<dbReference type="PANTHER" id="PTHR34265:SF1">
    <property type="entry name" value="TYPE III PANTOTHENATE KINASE"/>
    <property type="match status" value="1"/>
</dbReference>
<name>A0A364NIF6_9GAMM</name>
<dbReference type="GO" id="GO:0004594">
    <property type="term" value="F:pantothenate kinase activity"/>
    <property type="evidence" value="ECO:0007669"/>
    <property type="project" value="UniProtKB-UniRule"/>
</dbReference>
<keyword evidence="12 16" id="KW-0630">Potassium</keyword>
<protein>
    <recommendedName>
        <fullName evidence="15 16">Type III pantothenate kinase</fullName>
        <ecNumber evidence="6 16">2.7.1.33</ecNumber>
    </recommendedName>
    <alternativeName>
        <fullName evidence="16">PanK-III</fullName>
    </alternativeName>
    <alternativeName>
        <fullName evidence="16">Pantothenic acid kinase</fullName>
    </alternativeName>
</protein>
<dbReference type="GO" id="GO:0005524">
    <property type="term" value="F:ATP binding"/>
    <property type="evidence" value="ECO:0007669"/>
    <property type="project" value="UniProtKB-UniRule"/>
</dbReference>
<feature type="active site" description="Proton acceptor" evidence="16">
    <location>
        <position position="104"/>
    </location>
</feature>
<feature type="binding site" evidence="16">
    <location>
        <position position="127"/>
    </location>
    <ligand>
        <name>ATP</name>
        <dbReference type="ChEBI" id="CHEBI:30616"/>
    </ligand>
</feature>
<feature type="binding site" evidence="16">
    <location>
        <position position="180"/>
    </location>
    <ligand>
        <name>substrate</name>
    </ligand>
</feature>
<evidence type="ECO:0000256" key="12">
    <source>
        <dbReference type="ARBA" id="ARBA00022958"/>
    </source>
</evidence>
<organism evidence="17 18">
    <name type="scientific">Nitrincola tibetensis</name>
    <dbReference type="NCBI Taxonomy" id="2219697"/>
    <lineage>
        <taxon>Bacteria</taxon>
        <taxon>Pseudomonadati</taxon>
        <taxon>Pseudomonadota</taxon>
        <taxon>Gammaproteobacteria</taxon>
        <taxon>Oceanospirillales</taxon>
        <taxon>Oceanospirillaceae</taxon>
        <taxon>Nitrincola</taxon>
    </lineage>
</organism>
<dbReference type="RefSeq" id="WP_112160252.1">
    <property type="nucleotide sequence ID" value="NZ_QKRX01000015.1"/>
</dbReference>
<sequence length="250" mass="27441">MSDLLKVLEIDVGNTQLKWRVVDQVGKTPIQRATTAAFLAGEVSATAFSGVSRVRVASVASDEINERLRLYLQAICPQVFFAQSVAQMYGLVNAYETPEKMGVDRWLGMLAAWQRQRSSLCVIDCGSAITIDWVDTHGLHLGGYIIPGLRMLQTSLQSNTARVKFNTQGFNWNDSPGSTTDACVKNGSCYVLGALAEKIQRQADEKKTQSIVVTGGDGHFLIDYLRTAQWEPELVMEGLVWADQFSGVGC</sequence>
<comment type="function">
    <text evidence="16">Catalyzes the phosphorylation of pantothenate (Pan), the first step in CoA biosynthesis.</text>
</comment>
<dbReference type="HAMAP" id="MF_01274">
    <property type="entry name" value="Pantothen_kinase_3"/>
    <property type="match status" value="1"/>
</dbReference>
<dbReference type="GO" id="GO:0046872">
    <property type="term" value="F:metal ion binding"/>
    <property type="evidence" value="ECO:0007669"/>
    <property type="project" value="UniProtKB-KW"/>
</dbReference>
<evidence type="ECO:0000313" key="18">
    <source>
        <dbReference type="Proteomes" id="UP000250744"/>
    </source>
</evidence>
<accession>A0A364NIF6</accession>
<dbReference type="GO" id="GO:0015937">
    <property type="term" value="P:coenzyme A biosynthetic process"/>
    <property type="evidence" value="ECO:0007669"/>
    <property type="project" value="UniProtKB-UniRule"/>
</dbReference>
<feature type="binding site" evidence="16">
    <location>
        <begin position="11"/>
        <end position="18"/>
    </location>
    <ligand>
        <name>ATP</name>
        <dbReference type="ChEBI" id="CHEBI:30616"/>
    </ligand>
</feature>
<keyword evidence="9 16" id="KW-0547">Nucleotide-binding</keyword>
<keyword evidence="7 16" id="KW-0963">Cytoplasm</keyword>
<evidence type="ECO:0000256" key="15">
    <source>
        <dbReference type="ARBA" id="ARBA00040883"/>
    </source>
</evidence>
<dbReference type="Pfam" id="PF03309">
    <property type="entry name" value="Pan_kinase"/>
    <property type="match status" value="1"/>
</dbReference>
<evidence type="ECO:0000256" key="11">
    <source>
        <dbReference type="ARBA" id="ARBA00022840"/>
    </source>
</evidence>
<evidence type="ECO:0000256" key="1">
    <source>
        <dbReference type="ARBA" id="ARBA00001206"/>
    </source>
</evidence>
<evidence type="ECO:0000256" key="2">
    <source>
        <dbReference type="ARBA" id="ARBA00001958"/>
    </source>
</evidence>
<dbReference type="CDD" id="cd24015">
    <property type="entry name" value="ASKHA_NBD_PanK-III"/>
    <property type="match status" value="1"/>
</dbReference>
<dbReference type="AlphaFoldDB" id="A0A364NIF6"/>
<keyword evidence="10 16" id="KW-0418">Kinase</keyword>
<evidence type="ECO:0000256" key="4">
    <source>
        <dbReference type="ARBA" id="ARBA00005225"/>
    </source>
</evidence>
<dbReference type="OrthoDB" id="9781305at2"/>
<dbReference type="EMBL" id="QKRX01000015">
    <property type="protein sequence ID" value="RAU16843.1"/>
    <property type="molecule type" value="Genomic_DNA"/>
</dbReference>